<dbReference type="Pfam" id="PF10263">
    <property type="entry name" value="SprT-like"/>
    <property type="match status" value="1"/>
</dbReference>
<gene>
    <name evidence="3" type="ORF">SK128_014892</name>
</gene>
<reference evidence="3 4" key="1">
    <citation type="submission" date="2023-11" db="EMBL/GenBank/DDBJ databases">
        <title>Halocaridina rubra genome assembly.</title>
        <authorList>
            <person name="Smith C."/>
        </authorList>
    </citation>
    <scope>NUCLEOTIDE SEQUENCE [LARGE SCALE GENOMIC DNA]</scope>
    <source>
        <strain evidence="3">EP-1</strain>
        <tissue evidence="3">Whole</tissue>
    </source>
</reference>
<dbReference type="Pfam" id="PF17283">
    <property type="entry name" value="Zn_ribbon_SprT"/>
    <property type="match status" value="1"/>
</dbReference>
<dbReference type="CDD" id="cd00084">
    <property type="entry name" value="HMG-box_SF"/>
    <property type="match status" value="1"/>
</dbReference>
<feature type="region of interest" description="Disordered" evidence="1">
    <location>
        <begin position="959"/>
        <end position="978"/>
    </location>
</feature>
<sequence>MTMESSGSMNSTRLSMEIAHLPLTPFGMNYRGTNRKKQHIISPTGNKLSLKTLKSPKRNIVKELDIGNKENEFSCGSLSPAPPRNPYCGFGREKRLSCVSRVSQINLATVYEDDDDDRSTIDLHLFNRVQKSNSQNDSEGIPFTGESSESTSRRKDSILTDVDDGSFVEFYYGKEQTNAVQNKRRQGVNNPESYYTCDSQNNTVFSTSTKTKNATVGFHKYVEKMKCERNLHHILEEHHTNPVIPASSLKKNFLLDESIITGSAELLRRRQRIHETPAGNALNSTMKHPSNSISNLCHPLPDVSSLTIQTHIDSSEFSPDNSPNTASSAARKVSGTIIIYESSEDEEHVERENQEIKEREAPSVIIQPNNIVLSENIQCRRRPRLKRKAIQITVPTVAESLISEDISVIESEIGKQCVPRDIHNLLDRNRESSDPVGNIPSPSDRTKGNSLSPSIRTMGNSQLSSVRTKGNCPSSSVRTKRNSPSSNVRTNENNLSPNFRTKGNSPSFSVRTKGHNPSPCIRMKGNSPSPNVRTKHSNEDGIVMKEAAKASPHPDAPIQYPPKELKSPEVATWIMTSPFKEGSYDSSFLQRRDTLDTSETPSQPRFRVVKETVSKPPTQHSPEKHLFFNRNTPGSPNVVDWIISSPLEDASLDSSFLKQQDSSSISETPSQPKSRQTKSVISSNSCERSPYIWPTDRIRTASNSSALMKKQSNNEHITRGNGSSDCGSFEEVIKRPKSRLTNVHRIISDSDVYSDSTSEYDPTPPRDTQHAMGKTHTPTHKKANEISSENSESLHLKLSEGPSKSGNTVCTVGKDAVSPTFAERLIKTDIPSTDSEDTRIRRRVNIIRRLRISDSDDANSDIGELNTSLPDIDIPTPYLHECIEGINTKGKQHKPVQGAHEKSDHFVAASLDNSDSIVERHIPVMRSNNINQFQRVRKSPEIAEETYFNRETECLSPKANDCKTVESSSSSDDDGSESSFEVYLKSVKKQIEESKKKKPLLLSNDDDFINDDHSTDDDDVSFYLPSLARKTRTVVNPRKNVTNRLCGSISEDLLTRVKKYNNVNVNEEANEWSNNIVNSPSSSAKNAGVKKLTNTNKLHKYLTSDESNSSSDSLDIKLPISRVRKKITISNTWRKSVIVDLSSDTDSEVFPEKTPVKITKPPISLVTPQNKIPPKSYITTQNKNTPKSFITPQHKYPSQSHITPQNKRPPQIKAKTEGHTKQFPRKMVYNTESSATPTLTFLASLSSNVHMGRCHPDAVLYVKNFKKSKELLCEKLYTYYNEHVFSDKLPMHMDIKWNPRMTKTAGFCYYRIDRTKPSGRGARIELSSKVIDAPERIRDTLIHEMCHAAAWIISGYKDGHGPLWKSWAAKAGHVFPELPAITTCHSYQISCKFTYRCTECGYSIGRHSKSLDTERKVCGYCHGKFELIVNSQGGGATVGNPNTPGSHSYPKTPRTPNAFALYVKKNYKSVKSSRKSLKHGDVMKLLSAEFGKLKTNCS</sequence>
<comment type="caution">
    <text evidence="3">The sequence shown here is derived from an EMBL/GenBank/DDBJ whole genome shotgun (WGS) entry which is preliminary data.</text>
</comment>
<dbReference type="EMBL" id="JAXCGZ010015180">
    <property type="protein sequence ID" value="KAK7070972.1"/>
    <property type="molecule type" value="Genomic_DNA"/>
</dbReference>
<dbReference type="PANTHER" id="PTHR23099">
    <property type="entry name" value="TRANSCRIPTIONAL REGULATOR"/>
    <property type="match status" value="1"/>
</dbReference>
<evidence type="ECO:0000259" key="2">
    <source>
        <dbReference type="SMART" id="SM00731"/>
    </source>
</evidence>
<evidence type="ECO:0000313" key="3">
    <source>
        <dbReference type="EMBL" id="KAK7070972.1"/>
    </source>
</evidence>
<feature type="region of interest" description="Disordered" evidence="1">
    <location>
        <begin position="752"/>
        <end position="811"/>
    </location>
</feature>
<evidence type="ECO:0000313" key="4">
    <source>
        <dbReference type="Proteomes" id="UP001381693"/>
    </source>
</evidence>
<feature type="region of interest" description="Disordered" evidence="1">
    <location>
        <begin position="706"/>
        <end position="729"/>
    </location>
</feature>
<keyword evidence="4" id="KW-1185">Reference proteome</keyword>
<dbReference type="InterPro" id="IPR035240">
    <property type="entry name" value="SprT_Zn_ribbon"/>
</dbReference>
<feature type="region of interest" description="Disordered" evidence="1">
    <location>
        <begin position="1165"/>
        <end position="1219"/>
    </location>
</feature>
<feature type="region of interest" description="Disordered" evidence="1">
    <location>
        <begin position="653"/>
        <end position="687"/>
    </location>
</feature>
<protein>
    <recommendedName>
        <fullName evidence="2">SprT-like domain-containing protein</fullName>
    </recommendedName>
</protein>
<dbReference type="InterPro" id="IPR006640">
    <property type="entry name" value="SprT-like_domain"/>
</dbReference>
<dbReference type="PANTHER" id="PTHR23099:SF0">
    <property type="entry name" value="GERM CELL NUCLEAR ACIDIC PROTEIN"/>
    <property type="match status" value="1"/>
</dbReference>
<feature type="region of interest" description="Disordered" evidence="1">
    <location>
        <begin position="612"/>
        <end position="631"/>
    </location>
</feature>
<dbReference type="SMART" id="SM00731">
    <property type="entry name" value="SprT"/>
    <property type="match status" value="1"/>
</dbReference>
<feature type="compositionally biased region" description="Polar residues" evidence="1">
    <location>
        <begin position="440"/>
        <end position="510"/>
    </location>
</feature>
<name>A0AAN9A5Y1_HALRR</name>
<proteinExistence type="predicted"/>
<dbReference type="Proteomes" id="UP001381693">
    <property type="component" value="Unassembled WGS sequence"/>
</dbReference>
<accession>A0AAN9A5Y1</accession>
<evidence type="ECO:0000256" key="1">
    <source>
        <dbReference type="SAM" id="MobiDB-lite"/>
    </source>
</evidence>
<organism evidence="3 4">
    <name type="scientific">Halocaridina rubra</name>
    <name type="common">Hawaiian red shrimp</name>
    <dbReference type="NCBI Taxonomy" id="373956"/>
    <lineage>
        <taxon>Eukaryota</taxon>
        <taxon>Metazoa</taxon>
        <taxon>Ecdysozoa</taxon>
        <taxon>Arthropoda</taxon>
        <taxon>Crustacea</taxon>
        <taxon>Multicrustacea</taxon>
        <taxon>Malacostraca</taxon>
        <taxon>Eumalacostraca</taxon>
        <taxon>Eucarida</taxon>
        <taxon>Decapoda</taxon>
        <taxon>Pleocyemata</taxon>
        <taxon>Caridea</taxon>
        <taxon>Atyoidea</taxon>
        <taxon>Atyidae</taxon>
        <taxon>Halocaridina</taxon>
    </lineage>
</organism>
<dbReference type="GO" id="GO:0005634">
    <property type="term" value="C:nucleus"/>
    <property type="evidence" value="ECO:0007669"/>
    <property type="project" value="TreeGrafter"/>
</dbReference>
<feature type="compositionally biased region" description="Polar residues" evidence="1">
    <location>
        <begin position="1177"/>
        <end position="1208"/>
    </location>
</feature>
<feature type="domain" description="SprT-like" evidence="2">
    <location>
        <begin position="1270"/>
        <end position="1428"/>
    </location>
</feature>
<feature type="region of interest" description="Disordered" evidence="1">
    <location>
        <begin position="131"/>
        <end position="158"/>
    </location>
</feature>
<feature type="region of interest" description="Disordered" evidence="1">
    <location>
        <begin position="426"/>
        <end position="535"/>
    </location>
</feature>
<dbReference type="GO" id="GO:0006974">
    <property type="term" value="P:DNA damage response"/>
    <property type="evidence" value="ECO:0007669"/>
    <property type="project" value="UniProtKB-ARBA"/>
</dbReference>